<evidence type="ECO:0000313" key="2">
    <source>
        <dbReference type="Proteomes" id="UP000557307"/>
    </source>
</evidence>
<gene>
    <name evidence="1" type="ORF">HNQ92_000312</name>
</gene>
<name>A0A840TG59_9BACT</name>
<proteinExistence type="predicted"/>
<reference evidence="1 2" key="1">
    <citation type="submission" date="2020-08" db="EMBL/GenBank/DDBJ databases">
        <title>Genomic Encyclopedia of Type Strains, Phase IV (KMG-IV): sequencing the most valuable type-strain genomes for metagenomic binning, comparative biology and taxonomic classification.</title>
        <authorList>
            <person name="Goeker M."/>
        </authorList>
    </citation>
    <scope>NUCLEOTIDE SEQUENCE [LARGE SCALE GENOMIC DNA]</scope>
    <source>
        <strain evidence="1 2">DSM 105074</strain>
    </source>
</reference>
<protein>
    <submittedName>
        <fullName evidence="1">Uncharacterized protein YaiE (UPF0345 family)</fullName>
    </submittedName>
</protein>
<organism evidence="1 2">
    <name type="scientific">Rhabdobacter roseus</name>
    <dbReference type="NCBI Taxonomy" id="1655419"/>
    <lineage>
        <taxon>Bacteria</taxon>
        <taxon>Pseudomonadati</taxon>
        <taxon>Bacteroidota</taxon>
        <taxon>Cytophagia</taxon>
        <taxon>Cytophagales</taxon>
        <taxon>Cytophagaceae</taxon>
        <taxon>Rhabdobacter</taxon>
    </lineage>
</organism>
<dbReference type="AlphaFoldDB" id="A0A840TG59"/>
<dbReference type="EMBL" id="JACHGF010000001">
    <property type="protein sequence ID" value="MBB5282191.1"/>
    <property type="molecule type" value="Genomic_DNA"/>
</dbReference>
<keyword evidence="2" id="KW-1185">Reference proteome</keyword>
<dbReference type="Proteomes" id="UP000557307">
    <property type="component" value="Unassembled WGS sequence"/>
</dbReference>
<evidence type="ECO:0000313" key="1">
    <source>
        <dbReference type="EMBL" id="MBB5282191.1"/>
    </source>
</evidence>
<comment type="caution">
    <text evidence="1">The sequence shown here is derived from an EMBL/GenBank/DDBJ whole genome shotgun (WGS) entry which is preliminary data.</text>
</comment>
<dbReference type="RefSeq" id="WP_184169882.1">
    <property type="nucleotide sequence ID" value="NZ_JACHGF010000001.1"/>
</dbReference>
<sequence length="225" mass="24679">MEAVTERYALLCQMQITHSGFAGPTDRTADWLRIEPTTSTEVLMRRNRLRLKYLASGFGILAQVQPGTSKPWFDLTDQLLSFRLKFASALAASRTALSTSHTHKYRFGNSKAKTAGLTTGALSLSLPTFSNAGTYQPGEIVKKGTKVQLAQPDYATTPPGLRWVEVPAADYVTTADAEPLTEDDSAGTYWGLLTITVSASLGTTYRLLHNHELTSPTFRLHLGQR</sequence>
<accession>A0A840TG59</accession>